<dbReference type="Proteomes" id="UP000236197">
    <property type="component" value="Unassembled WGS sequence"/>
</dbReference>
<sequence length="323" mass="34737">MNEEFTIEHEGMALFCKRFAPDEKPDAPKRGHASRLPDTERLSNASELAAEGECRAKGAEGKEEAVQRRPPILMLHGGLVDCDFFDDAAAVLSRLFDVVTFDRRGYGRSDDPPSGEYSLEVQAEDAYAVALACFDGPFMLLTHSVGASIGLELIARHPEAVQQALCYEPPVPKCLPPGSPLSARIAKAWAKTCSGVPIGSIGDGFLFGLAPKDNERAYEPSVGERARSARNTACSAAHEGDIFTQFQPDYEALTRVPLVVGLGEMDRHEPVGAIVEAFAQRANAPLVHFPGAHNCPADLPYDFACMAAGILLAGRPLSSDLRC</sequence>
<dbReference type="SUPFAM" id="SSF53474">
    <property type="entry name" value="alpha/beta-Hydrolases"/>
    <property type="match status" value="1"/>
</dbReference>
<comment type="caution">
    <text evidence="3">The sequence shown here is derived from an EMBL/GenBank/DDBJ whole genome shotgun (WGS) entry which is preliminary data.</text>
</comment>
<dbReference type="Pfam" id="PF00561">
    <property type="entry name" value="Abhydrolase_1"/>
    <property type="match status" value="1"/>
</dbReference>
<feature type="region of interest" description="Disordered" evidence="1">
    <location>
        <begin position="21"/>
        <end position="44"/>
    </location>
</feature>
<name>A0A2K2UC35_9ACTN</name>
<dbReference type="AlphaFoldDB" id="A0A2K2UC35"/>
<keyword evidence="4" id="KW-1185">Reference proteome</keyword>
<evidence type="ECO:0000259" key="2">
    <source>
        <dbReference type="Pfam" id="PF00561"/>
    </source>
</evidence>
<evidence type="ECO:0000313" key="4">
    <source>
        <dbReference type="Proteomes" id="UP000236197"/>
    </source>
</evidence>
<organism evidence="3 4">
    <name type="scientific">Enteroscipio rubneri</name>
    <dbReference type="NCBI Taxonomy" id="2070686"/>
    <lineage>
        <taxon>Bacteria</taxon>
        <taxon>Bacillati</taxon>
        <taxon>Actinomycetota</taxon>
        <taxon>Coriobacteriia</taxon>
        <taxon>Eggerthellales</taxon>
        <taxon>Eggerthellaceae</taxon>
        <taxon>Enteroscipio</taxon>
    </lineage>
</organism>
<dbReference type="RefSeq" id="WP_103265005.1">
    <property type="nucleotide sequence ID" value="NZ_CABMLE010000006.1"/>
</dbReference>
<dbReference type="EMBL" id="PPEK01000006">
    <property type="protein sequence ID" value="PNV67720.1"/>
    <property type="molecule type" value="Genomic_DNA"/>
</dbReference>
<dbReference type="InterPro" id="IPR000073">
    <property type="entry name" value="AB_hydrolase_1"/>
</dbReference>
<evidence type="ECO:0000313" key="3">
    <source>
        <dbReference type="EMBL" id="PNV67720.1"/>
    </source>
</evidence>
<feature type="compositionally biased region" description="Basic and acidic residues" evidence="1">
    <location>
        <begin position="21"/>
        <end position="41"/>
    </location>
</feature>
<dbReference type="GO" id="GO:0003824">
    <property type="term" value="F:catalytic activity"/>
    <property type="evidence" value="ECO:0007669"/>
    <property type="project" value="UniProtKB-ARBA"/>
</dbReference>
<dbReference type="InterPro" id="IPR050266">
    <property type="entry name" value="AB_hydrolase_sf"/>
</dbReference>
<proteinExistence type="predicted"/>
<dbReference type="PANTHER" id="PTHR43798">
    <property type="entry name" value="MONOACYLGLYCEROL LIPASE"/>
    <property type="match status" value="1"/>
</dbReference>
<accession>A0A2K2UC35</accession>
<dbReference type="Gene3D" id="3.40.50.1820">
    <property type="entry name" value="alpha/beta hydrolase"/>
    <property type="match status" value="1"/>
</dbReference>
<feature type="domain" description="AB hydrolase-1" evidence="2">
    <location>
        <begin position="70"/>
        <end position="169"/>
    </location>
</feature>
<evidence type="ECO:0000256" key="1">
    <source>
        <dbReference type="SAM" id="MobiDB-lite"/>
    </source>
</evidence>
<reference evidence="4" key="1">
    <citation type="submission" date="2018-01" db="EMBL/GenBank/DDBJ databases">
        <title>Rubneribacter badeniensis gen. nov., sp. nov., and Colonibacter rubneri, gen. nov., sp. nov., WGS of new members of the Eggerthellaceae.</title>
        <authorList>
            <person name="Danylec N."/>
            <person name="Stoll D.A."/>
            <person name="Doetsch A."/>
            <person name="Kulling S.E."/>
            <person name="Huch M."/>
        </authorList>
    </citation>
    <scope>NUCLEOTIDE SEQUENCE [LARGE SCALE GENOMIC DNA]</scope>
    <source>
        <strain evidence="4">ResAG-96</strain>
    </source>
</reference>
<gene>
    <name evidence="3" type="ORF">C2L71_06685</name>
</gene>
<dbReference type="OrthoDB" id="3210164at2"/>
<dbReference type="InterPro" id="IPR029058">
    <property type="entry name" value="AB_hydrolase_fold"/>
</dbReference>
<protein>
    <recommendedName>
        <fullName evidence="2">AB hydrolase-1 domain-containing protein</fullName>
    </recommendedName>
</protein>